<reference evidence="1 2" key="1">
    <citation type="journal article" date="2015" name="Genome Biol.">
        <title>Comparative genomics of Steinernema reveals deeply conserved gene regulatory networks.</title>
        <authorList>
            <person name="Dillman A.R."/>
            <person name="Macchietto M."/>
            <person name="Porter C.F."/>
            <person name="Rogers A."/>
            <person name="Williams B."/>
            <person name="Antoshechkin I."/>
            <person name="Lee M.M."/>
            <person name="Goodwin Z."/>
            <person name="Lu X."/>
            <person name="Lewis E.E."/>
            <person name="Goodrich-Blair H."/>
            <person name="Stock S.P."/>
            <person name="Adams B.J."/>
            <person name="Sternberg P.W."/>
            <person name="Mortazavi A."/>
        </authorList>
    </citation>
    <scope>NUCLEOTIDE SEQUENCE [LARGE SCALE GENOMIC DNA]</scope>
    <source>
        <strain evidence="1 2">ALL</strain>
    </source>
</reference>
<dbReference type="AlphaFoldDB" id="A0A4V6A0I4"/>
<keyword evidence="2" id="KW-1185">Reference proteome</keyword>
<reference evidence="1 2" key="2">
    <citation type="journal article" date="2019" name="G3 (Bethesda)">
        <title>Hybrid Assembly of the Genome of the Entomopathogenic Nematode Steinernema carpocapsae Identifies the X-Chromosome.</title>
        <authorList>
            <person name="Serra L."/>
            <person name="Macchietto M."/>
            <person name="Macias-Munoz A."/>
            <person name="McGill C.J."/>
            <person name="Rodriguez I.M."/>
            <person name="Rodriguez B."/>
            <person name="Murad R."/>
            <person name="Mortazavi A."/>
        </authorList>
    </citation>
    <scope>NUCLEOTIDE SEQUENCE [LARGE SCALE GENOMIC DNA]</scope>
    <source>
        <strain evidence="1 2">ALL</strain>
    </source>
</reference>
<dbReference type="OrthoDB" id="5837390at2759"/>
<dbReference type="STRING" id="34508.A0A4V6A0I4"/>
<proteinExistence type="predicted"/>
<accession>A0A4V6A0I4</accession>
<name>A0A4V6A0I4_STECR</name>
<sequence length="92" mass="10326">MRIPEGAPLTSSMKMQQKLGVFRRFKKPSLGTVAVVATVALTAGAVFAVTAYPKLNNDYYKEVQKQKRAMIEASRDELAHGQRPWSDPFDRK</sequence>
<protein>
    <submittedName>
        <fullName evidence="1">Uncharacterized protein</fullName>
    </submittedName>
</protein>
<evidence type="ECO:0000313" key="2">
    <source>
        <dbReference type="Proteomes" id="UP000298663"/>
    </source>
</evidence>
<dbReference type="EMBL" id="AZBU02000006">
    <property type="protein sequence ID" value="TKR71685.1"/>
    <property type="molecule type" value="Genomic_DNA"/>
</dbReference>
<evidence type="ECO:0000313" key="1">
    <source>
        <dbReference type="EMBL" id="TKR71685.1"/>
    </source>
</evidence>
<comment type="caution">
    <text evidence="1">The sequence shown here is derived from an EMBL/GenBank/DDBJ whole genome shotgun (WGS) entry which is preliminary data.</text>
</comment>
<gene>
    <name evidence="1" type="ORF">L596_019242</name>
</gene>
<dbReference type="Proteomes" id="UP000298663">
    <property type="component" value="Unassembled WGS sequence"/>
</dbReference>
<organism evidence="1 2">
    <name type="scientific">Steinernema carpocapsae</name>
    <name type="common">Entomopathogenic nematode</name>
    <dbReference type="NCBI Taxonomy" id="34508"/>
    <lineage>
        <taxon>Eukaryota</taxon>
        <taxon>Metazoa</taxon>
        <taxon>Ecdysozoa</taxon>
        <taxon>Nematoda</taxon>
        <taxon>Chromadorea</taxon>
        <taxon>Rhabditida</taxon>
        <taxon>Tylenchina</taxon>
        <taxon>Panagrolaimomorpha</taxon>
        <taxon>Strongyloidoidea</taxon>
        <taxon>Steinernematidae</taxon>
        <taxon>Steinernema</taxon>
    </lineage>
</organism>